<dbReference type="PANTHER" id="PTHR46890">
    <property type="entry name" value="NON-LTR RETROLELEMENT REVERSE TRANSCRIPTASE-LIKE PROTEIN-RELATED"/>
    <property type="match status" value="1"/>
</dbReference>
<dbReference type="PROSITE" id="PS50878">
    <property type="entry name" value="RT_POL"/>
    <property type="match status" value="1"/>
</dbReference>
<reference evidence="2 3" key="1">
    <citation type="submission" date="2024-04" db="EMBL/GenBank/DDBJ databases">
        <authorList>
            <person name="Fracassetti M."/>
        </authorList>
    </citation>
    <scope>NUCLEOTIDE SEQUENCE [LARGE SCALE GENOMIC DNA]</scope>
</reference>
<dbReference type="InterPro" id="IPR043502">
    <property type="entry name" value="DNA/RNA_pol_sf"/>
</dbReference>
<dbReference type="Proteomes" id="UP001497516">
    <property type="component" value="Chromosome 10"/>
</dbReference>
<accession>A0AAV2CQR0</accession>
<name>A0AAV2CQR0_9ROSI</name>
<dbReference type="SUPFAM" id="SSF56672">
    <property type="entry name" value="DNA/RNA polymerases"/>
    <property type="match status" value="1"/>
</dbReference>
<feature type="domain" description="Reverse transcriptase" evidence="1">
    <location>
        <begin position="109"/>
        <end position="334"/>
    </location>
</feature>
<dbReference type="CDD" id="cd01650">
    <property type="entry name" value="RT_nLTR_like"/>
    <property type="match status" value="1"/>
</dbReference>
<proteinExistence type="predicted"/>
<keyword evidence="3" id="KW-1185">Reference proteome</keyword>
<evidence type="ECO:0000313" key="3">
    <source>
        <dbReference type="Proteomes" id="UP001497516"/>
    </source>
</evidence>
<evidence type="ECO:0000313" key="2">
    <source>
        <dbReference type="EMBL" id="CAL1358762.1"/>
    </source>
</evidence>
<gene>
    <name evidence="2" type="ORF">LTRI10_LOCUS6289</name>
</gene>
<protein>
    <recommendedName>
        <fullName evidence="1">Reverse transcriptase domain-containing protein</fullName>
    </recommendedName>
</protein>
<dbReference type="Pfam" id="PF00078">
    <property type="entry name" value="RVT_1"/>
    <property type="match status" value="1"/>
</dbReference>
<dbReference type="EMBL" id="OZ034814">
    <property type="protein sequence ID" value="CAL1358762.1"/>
    <property type="molecule type" value="Genomic_DNA"/>
</dbReference>
<dbReference type="InterPro" id="IPR000477">
    <property type="entry name" value="RT_dom"/>
</dbReference>
<sequence>MNTIRRLNDAAGRVYTGQQEVTSCLVESMKGLFAKGNRVEESRILPLVTPRVTSDMKQILLAPFTEEEIWFALKCMGSNKAPGPDGMSARFFQKHCHIVGQTVLSELRGYLEVGEFPMMLNKTLIALIPKKNKPSTPTDFRPISLCNVLYKIMSKVLANRLKQLLNMVIGEQQSAFIPGRFITDNILIAFECFHTIKQKTRAKTGFMAAKLDISKAYDRVEWDFLEAMMLKFGFAERWVRMIMKCITTVTYSILVNGHRSEEFQPEMGLRQGNPLSPYLFLFCVEGLATLLTNVVNSGKIHGLKTSARGPIISHLLFADDSVLFTKILHRKAAN</sequence>
<dbReference type="AlphaFoldDB" id="A0AAV2CQR0"/>
<evidence type="ECO:0000259" key="1">
    <source>
        <dbReference type="PROSITE" id="PS50878"/>
    </source>
</evidence>
<dbReference type="InterPro" id="IPR052343">
    <property type="entry name" value="Retrotransposon-Effector_Assoc"/>
</dbReference>
<dbReference type="PANTHER" id="PTHR46890:SF48">
    <property type="entry name" value="RNA-DIRECTED DNA POLYMERASE"/>
    <property type="match status" value="1"/>
</dbReference>
<organism evidence="2 3">
    <name type="scientific">Linum trigynum</name>
    <dbReference type="NCBI Taxonomy" id="586398"/>
    <lineage>
        <taxon>Eukaryota</taxon>
        <taxon>Viridiplantae</taxon>
        <taxon>Streptophyta</taxon>
        <taxon>Embryophyta</taxon>
        <taxon>Tracheophyta</taxon>
        <taxon>Spermatophyta</taxon>
        <taxon>Magnoliopsida</taxon>
        <taxon>eudicotyledons</taxon>
        <taxon>Gunneridae</taxon>
        <taxon>Pentapetalae</taxon>
        <taxon>rosids</taxon>
        <taxon>fabids</taxon>
        <taxon>Malpighiales</taxon>
        <taxon>Linaceae</taxon>
        <taxon>Linum</taxon>
    </lineage>
</organism>